<dbReference type="InterPro" id="IPR002397">
    <property type="entry name" value="Cyt_P450_B"/>
</dbReference>
<accession>A0A5B8JI82</accession>
<keyword evidence="6 7" id="KW-0503">Monooxygenase</keyword>
<dbReference type="InterPro" id="IPR001128">
    <property type="entry name" value="Cyt_P450"/>
</dbReference>
<dbReference type="SUPFAM" id="SSF48264">
    <property type="entry name" value="Cytochrome P450"/>
    <property type="match status" value="1"/>
</dbReference>
<keyword evidence="3 7" id="KW-0479">Metal-binding</keyword>
<dbReference type="KEGG" id="sqz:FQU76_30210"/>
<dbReference type="PANTHER" id="PTHR46696:SF6">
    <property type="entry name" value="P450, PUTATIVE (EUROFUNG)-RELATED"/>
    <property type="match status" value="1"/>
</dbReference>
<keyword evidence="10" id="KW-1185">Reference proteome</keyword>
<dbReference type="Pfam" id="PF00067">
    <property type="entry name" value="p450"/>
    <property type="match status" value="1"/>
</dbReference>
<evidence type="ECO:0000256" key="5">
    <source>
        <dbReference type="ARBA" id="ARBA00023004"/>
    </source>
</evidence>
<dbReference type="PANTHER" id="PTHR46696">
    <property type="entry name" value="P450, PUTATIVE (EUROFUNG)-RELATED"/>
    <property type="match status" value="1"/>
</dbReference>
<dbReference type="InterPro" id="IPR017972">
    <property type="entry name" value="Cyt_P450_CS"/>
</dbReference>
<keyword evidence="2 7" id="KW-0349">Heme</keyword>
<dbReference type="OrthoDB" id="3218463at2"/>
<evidence type="ECO:0000256" key="3">
    <source>
        <dbReference type="ARBA" id="ARBA00022723"/>
    </source>
</evidence>
<protein>
    <submittedName>
        <fullName evidence="9">Cytochrome P450</fullName>
    </submittedName>
</protein>
<evidence type="ECO:0000256" key="6">
    <source>
        <dbReference type="ARBA" id="ARBA00023033"/>
    </source>
</evidence>
<evidence type="ECO:0000256" key="8">
    <source>
        <dbReference type="SAM" id="MobiDB-lite"/>
    </source>
</evidence>
<dbReference type="Gene3D" id="1.10.630.10">
    <property type="entry name" value="Cytochrome P450"/>
    <property type="match status" value="1"/>
</dbReference>
<reference evidence="9 10" key="1">
    <citation type="submission" date="2019-07" db="EMBL/GenBank/DDBJ databases">
        <authorList>
            <person name="Zhu P."/>
        </authorList>
    </citation>
    <scope>NUCLEOTIDE SEQUENCE [LARGE SCALE GENOMIC DNA]</scope>
    <source>
        <strain evidence="9 10">SSL-25</strain>
    </source>
</reference>
<evidence type="ECO:0000313" key="9">
    <source>
        <dbReference type="EMBL" id="QDY80074.1"/>
    </source>
</evidence>
<dbReference type="AlphaFoldDB" id="A0A5B8JI82"/>
<evidence type="ECO:0000256" key="1">
    <source>
        <dbReference type="ARBA" id="ARBA00010617"/>
    </source>
</evidence>
<proteinExistence type="inferred from homology"/>
<name>A0A5B8JI82_9ACTN</name>
<dbReference type="GO" id="GO:0020037">
    <property type="term" value="F:heme binding"/>
    <property type="evidence" value="ECO:0007669"/>
    <property type="project" value="InterPro"/>
</dbReference>
<dbReference type="GO" id="GO:0016705">
    <property type="term" value="F:oxidoreductase activity, acting on paired donors, with incorporation or reduction of molecular oxygen"/>
    <property type="evidence" value="ECO:0007669"/>
    <property type="project" value="InterPro"/>
</dbReference>
<dbReference type="PRINTS" id="PR00385">
    <property type="entry name" value="P450"/>
</dbReference>
<dbReference type="Proteomes" id="UP000320580">
    <property type="component" value="Chromosome"/>
</dbReference>
<evidence type="ECO:0000256" key="7">
    <source>
        <dbReference type="RuleBase" id="RU000461"/>
    </source>
</evidence>
<dbReference type="CDD" id="cd11031">
    <property type="entry name" value="Cyp158A-like"/>
    <property type="match status" value="1"/>
</dbReference>
<sequence>MTPGTAGAAAGGRPSGTEQVPEFPFADENGVQLGAEYDPLLTQDGLARVAMPHGGDAWIATRMADVKQVLSDPRLSRTAAARPDSPRYTPEVLPSGGVLVGLDAPDHTRIRRLLGKALSVGLMEGMRPWIRETVDEILTELLDQGPPVDLVRELGEKLPRLTICKLLGMPYSDRHRFDESVDVVVSMATRSRDEVGRAWSTLSAYIGELVEAKRREPAEDLISALLEVRHDGDSFSDREVITNAIAVLVAGYESTASELNTMAYLLMVHPGLKESLRDDPARIPAAVEEMLRYAALSPAGAMTCRATEDVTIGETEVREGDAVVPCLVAANYDHNVFDQPRALDPDRANKGKHLAFGFGAHYCMGARLARIELQEALTGLVERMPGLRLAVGEKLLPRRTEMGMRGFLRLPVTW</sequence>
<dbReference type="PROSITE" id="PS00086">
    <property type="entry name" value="CYTOCHROME_P450"/>
    <property type="match status" value="1"/>
</dbReference>
<dbReference type="InterPro" id="IPR036396">
    <property type="entry name" value="Cyt_P450_sf"/>
</dbReference>
<dbReference type="FunFam" id="1.10.630.10:FF:000018">
    <property type="entry name" value="Cytochrome P450 monooxygenase"/>
    <property type="match status" value="1"/>
</dbReference>
<dbReference type="RefSeq" id="WP_146483471.1">
    <property type="nucleotide sequence ID" value="NZ_CP042266.1"/>
</dbReference>
<dbReference type="PRINTS" id="PR00359">
    <property type="entry name" value="BP450"/>
</dbReference>
<gene>
    <name evidence="9" type="ORF">FQU76_30210</name>
</gene>
<keyword evidence="4 7" id="KW-0560">Oxidoreductase</keyword>
<comment type="similarity">
    <text evidence="1 7">Belongs to the cytochrome P450 family.</text>
</comment>
<dbReference type="GO" id="GO:0004497">
    <property type="term" value="F:monooxygenase activity"/>
    <property type="evidence" value="ECO:0007669"/>
    <property type="project" value="UniProtKB-KW"/>
</dbReference>
<dbReference type="GO" id="GO:0005506">
    <property type="term" value="F:iron ion binding"/>
    <property type="evidence" value="ECO:0007669"/>
    <property type="project" value="InterPro"/>
</dbReference>
<evidence type="ECO:0000313" key="10">
    <source>
        <dbReference type="Proteomes" id="UP000320580"/>
    </source>
</evidence>
<dbReference type="EMBL" id="CP042266">
    <property type="protein sequence ID" value="QDY80074.1"/>
    <property type="molecule type" value="Genomic_DNA"/>
</dbReference>
<keyword evidence="5 7" id="KW-0408">Iron</keyword>
<evidence type="ECO:0000256" key="2">
    <source>
        <dbReference type="ARBA" id="ARBA00022617"/>
    </source>
</evidence>
<feature type="region of interest" description="Disordered" evidence="8">
    <location>
        <begin position="1"/>
        <end position="23"/>
    </location>
</feature>
<organism evidence="9 10">
    <name type="scientific">Streptomyces qinzhouensis</name>
    <dbReference type="NCBI Taxonomy" id="2599401"/>
    <lineage>
        <taxon>Bacteria</taxon>
        <taxon>Bacillati</taxon>
        <taxon>Actinomycetota</taxon>
        <taxon>Actinomycetes</taxon>
        <taxon>Kitasatosporales</taxon>
        <taxon>Streptomycetaceae</taxon>
        <taxon>Streptomyces</taxon>
    </lineage>
</organism>
<evidence type="ECO:0000256" key="4">
    <source>
        <dbReference type="ARBA" id="ARBA00023002"/>
    </source>
</evidence>